<dbReference type="PRINTS" id="PR00368">
    <property type="entry name" value="FADPNR"/>
</dbReference>
<evidence type="ECO:0000313" key="7">
    <source>
        <dbReference type="EMBL" id="PYC87786.1"/>
    </source>
</evidence>
<dbReference type="InterPro" id="IPR028202">
    <property type="entry name" value="Reductase_C"/>
</dbReference>
<keyword evidence="2" id="KW-0285">Flavoprotein</keyword>
<keyword evidence="4" id="KW-0560">Oxidoreductase</keyword>
<evidence type="ECO:0000256" key="2">
    <source>
        <dbReference type="ARBA" id="ARBA00022630"/>
    </source>
</evidence>
<reference evidence="7 8" key="1">
    <citation type="submission" date="2018-03" db="EMBL/GenBank/DDBJ databases">
        <title>Bioinformatic expansion and discovery of thiopeptide antibiotics.</title>
        <authorList>
            <person name="Schwalen C.J."/>
            <person name="Hudson G.A."/>
            <person name="Mitchell D.A."/>
        </authorList>
    </citation>
    <scope>NUCLEOTIDE SEQUENCE [LARGE SCALE GENOMIC DNA]</scope>
    <source>
        <strain evidence="7 8">ATCC 21389</strain>
    </source>
</reference>
<keyword evidence="3" id="KW-0274">FAD</keyword>
<dbReference type="GO" id="GO:0005737">
    <property type="term" value="C:cytoplasm"/>
    <property type="evidence" value="ECO:0007669"/>
    <property type="project" value="TreeGrafter"/>
</dbReference>
<protein>
    <submittedName>
        <fullName evidence="7">Oxidoreductase</fullName>
    </submittedName>
</protein>
<dbReference type="PRINTS" id="PR00411">
    <property type="entry name" value="PNDRDTASEI"/>
</dbReference>
<dbReference type="GO" id="GO:0016651">
    <property type="term" value="F:oxidoreductase activity, acting on NAD(P)H"/>
    <property type="evidence" value="ECO:0007669"/>
    <property type="project" value="TreeGrafter"/>
</dbReference>
<dbReference type="InterPro" id="IPR036188">
    <property type="entry name" value="FAD/NAD-bd_sf"/>
</dbReference>
<evidence type="ECO:0000256" key="3">
    <source>
        <dbReference type="ARBA" id="ARBA00022827"/>
    </source>
</evidence>
<dbReference type="PANTHER" id="PTHR43557:SF2">
    <property type="entry name" value="RIESKE DOMAIN-CONTAINING PROTEIN-RELATED"/>
    <property type="match status" value="1"/>
</dbReference>
<dbReference type="SUPFAM" id="SSF55424">
    <property type="entry name" value="FAD/NAD-linked reductases, dimerisation (C-terminal) domain"/>
    <property type="match status" value="1"/>
</dbReference>
<proteinExistence type="predicted"/>
<keyword evidence="8" id="KW-1185">Reference proteome</keyword>
<feature type="domain" description="Reductase C-terminal" evidence="6">
    <location>
        <begin position="330"/>
        <end position="413"/>
    </location>
</feature>
<dbReference type="Pfam" id="PF14759">
    <property type="entry name" value="Reductase_C"/>
    <property type="match status" value="1"/>
</dbReference>
<evidence type="ECO:0000259" key="5">
    <source>
        <dbReference type="Pfam" id="PF07992"/>
    </source>
</evidence>
<sequence>MGWDTHRYSGPVADERVVIVGAGMAGAQCAVALREGGWSGSVTLVGAEQHLPYDRPPLSKDVLLGKADRTAFELDWAQLGVDLALGRTATGLGDGVLATDAGELPYDHLVLATGATALPLPGTGGAGAGAAAGGGRGRLLRTLDDSLALRQLLTPGQRLVLVGAGWIGAETATAARALGCEVTVLEAAAAPLAGALPPELTAPMQRWYAEAGVRLLLGARVAEVAPGAVRLADGTAVPADQVVVGIGARPDTDWLAGSPVARDAAGAILTDDRLRTSLPGVYAAGDCVSYPSARFGERINVQHWDHALHSGRAVAQALLGADRPYDPVPYFWSEQFGRMVQYAGRHRAGDQLIRRGCPEEAGWTALWLREGVLTALLTVDRPRDLAQARRLIDQGGQLDPALAADPEVPLKSAVGARRP</sequence>
<dbReference type="InterPro" id="IPR050446">
    <property type="entry name" value="FAD-oxidoreductase/Apoptosis"/>
</dbReference>
<comment type="caution">
    <text evidence="7">The sequence shown here is derived from an EMBL/GenBank/DDBJ whole genome shotgun (WGS) entry which is preliminary data.</text>
</comment>
<dbReference type="Pfam" id="PF07992">
    <property type="entry name" value="Pyr_redox_2"/>
    <property type="match status" value="1"/>
</dbReference>
<evidence type="ECO:0000256" key="4">
    <source>
        <dbReference type="ARBA" id="ARBA00023002"/>
    </source>
</evidence>
<evidence type="ECO:0000256" key="1">
    <source>
        <dbReference type="ARBA" id="ARBA00001974"/>
    </source>
</evidence>
<dbReference type="SUPFAM" id="SSF51905">
    <property type="entry name" value="FAD/NAD(P)-binding domain"/>
    <property type="match status" value="1"/>
</dbReference>
<accession>A0A2V4P9X3</accession>
<dbReference type="Proteomes" id="UP000248039">
    <property type="component" value="Unassembled WGS sequence"/>
</dbReference>
<dbReference type="PANTHER" id="PTHR43557">
    <property type="entry name" value="APOPTOSIS-INDUCING FACTOR 1"/>
    <property type="match status" value="1"/>
</dbReference>
<evidence type="ECO:0000259" key="6">
    <source>
        <dbReference type="Pfam" id="PF14759"/>
    </source>
</evidence>
<feature type="domain" description="FAD/NAD(P)-binding" evidence="5">
    <location>
        <begin position="16"/>
        <end position="310"/>
    </location>
</feature>
<organism evidence="7 8">
    <name type="scientific">Streptomyces tateyamensis</name>
    <dbReference type="NCBI Taxonomy" id="565073"/>
    <lineage>
        <taxon>Bacteria</taxon>
        <taxon>Bacillati</taxon>
        <taxon>Actinomycetota</taxon>
        <taxon>Actinomycetes</taxon>
        <taxon>Kitasatosporales</taxon>
        <taxon>Streptomycetaceae</taxon>
        <taxon>Streptomyces</taxon>
    </lineage>
</organism>
<dbReference type="OrthoDB" id="1145at2"/>
<name>A0A2V4P9X3_9ACTN</name>
<gene>
    <name evidence="7" type="ORF">C7C46_03305</name>
</gene>
<dbReference type="EMBL" id="PYBW01000011">
    <property type="protein sequence ID" value="PYC87786.1"/>
    <property type="molecule type" value="Genomic_DNA"/>
</dbReference>
<comment type="cofactor">
    <cofactor evidence="1">
        <name>FAD</name>
        <dbReference type="ChEBI" id="CHEBI:57692"/>
    </cofactor>
</comment>
<dbReference type="InterPro" id="IPR023753">
    <property type="entry name" value="FAD/NAD-binding_dom"/>
</dbReference>
<evidence type="ECO:0000313" key="8">
    <source>
        <dbReference type="Proteomes" id="UP000248039"/>
    </source>
</evidence>
<dbReference type="InterPro" id="IPR016156">
    <property type="entry name" value="FAD/NAD-linked_Rdtase_dimer_sf"/>
</dbReference>
<dbReference type="Gene3D" id="3.30.390.30">
    <property type="match status" value="1"/>
</dbReference>
<dbReference type="Gene3D" id="3.50.50.60">
    <property type="entry name" value="FAD/NAD(P)-binding domain"/>
    <property type="match status" value="2"/>
</dbReference>
<dbReference type="AlphaFoldDB" id="A0A2V4P9X3"/>